<evidence type="ECO:0000256" key="3">
    <source>
        <dbReference type="ARBA" id="ARBA00022554"/>
    </source>
</evidence>
<dbReference type="OMA" id="YLIFICE"/>
<feature type="transmembrane region" description="Helical" evidence="7">
    <location>
        <begin position="601"/>
        <end position="618"/>
    </location>
</feature>
<feature type="transmembrane region" description="Helical" evidence="7">
    <location>
        <begin position="624"/>
        <end position="644"/>
    </location>
</feature>
<dbReference type="Pfam" id="PF01490">
    <property type="entry name" value="Aa_trans"/>
    <property type="match status" value="1"/>
</dbReference>
<dbReference type="GO" id="GO:0005774">
    <property type="term" value="C:vacuolar membrane"/>
    <property type="evidence" value="ECO:0007669"/>
    <property type="project" value="UniProtKB-SubCell"/>
</dbReference>
<feature type="transmembrane region" description="Helical" evidence="7">
    <location>
        <begin position="491"/>
        <end position="512"/>
    </location>
</feature>
<evidence type="ECO:0000256" key="1">
    <source>
        <dbReference type="ARBA" id="ARBA00004128"/>
    </source>
</evidence>
<keyword evidence="4 7" id="KW-0812">Transmembrane</keyword>
<evidence type="ECO:0000313" key="10">
    <source>
        <dbReference type="Proteomes" id="UP000000267"/>
    </source>
</evidence>
<dbReference type="PANTHER" id="PTHR22950">
    <property type="entry name" value="AMINO ACID TRANSPORTER"/>
    <property type="match status" value="1"/>
</dbReference>
<evidence type="ECO:0000313" key="9">
    <source>
        <dbReference type="EMBL" id="EDO16229.1"/>
    </source>
</evidence>
<dbReference type="PANTHER" id="PTHR22950:SF666">
    <property type="entry name" value="VACUOLAR AMINO ACID TRANSPORTER 4"/>
    <property type="match status" value="1"/>
</dbReference>
<feature type="transmembrane region" description="Helical" evidence="7">
    <location>
        <begin position="389"/>
        <end position="406"/>
    </location>
</feature>
<sequence length="687" mass="78138">MNDNSKKKSKLYAIKFKFSRKLKYEVSDDLDPIVPDESLKFYNHVQGDCVGHIESAALNPIVFPNEEELDYNRTENMFKQMYHKIYQLSHGRDPSNINQNLSEGYLNWLKDPTNCDLVCKKFSTSDSDTDETSDFETSQFDEKVKQSLEEYRKSEIRKQLIKEGNFKEVEKSWNPVKMGSRAVNHLKLKIIDDEADLKVLQEKGSFGIASNHFITVNYSDNKYFQATEIISVSDEKSVYTNNASLINANKSLQNSESNYQIEQVSNDKEQKTSTLKSFLLLLKSFVGTGVLFLPSAFHNGGLFFSIVMIMFFGVYSFWCYYLLVRVKTITGLTSFGNMGQRVFGPWMKFIILLSLILSQLGFGSTYVIFTAKNFKAFIENVTNIKDFNIIYPILLQFIIFVPLSYIRRVSKLTLPSLIANGFILIGLSLVIYFSIDHLAGDLHGKPADGIISFFNTKHWTLFIGTAIFAFEGIGLIIPLQNSMRDPSKFPLVLGLVMICTTVMFIIIATIGYLSYGSSTETIILQNFPQKNIVVNLIQLFYALAILLSTPLQIFPAIEIVEDKIFPKPGSDPECKDEIPITTIYNANSGGLDWRIKWFKNMIRTMIVTCVILLAYFGSNNLDKLVAIIGSLACIPLVYMYPPMLHLKTYSIPMSKGKRFTWSKSFDYILIVFGGVSMVYTTYQSIKD</sequence>
<feature type="transmembrane region" description="Helical" evidence="7">
    <location>
        <begin position="345"/>
        <end position="369"/>
    </location>
</feature>
<organism evidence="10">
    <name type="scientific">Vanderwaltozyma polyspora (strain ATCC 22028 / DSM 70294 / BCRC 21397 / CBS 2163 / NBRC 10782 / NRRL Y-8283 / UCD 57-17)</name>
    <name type="common">Kluyveromyces polysporus</name>
    <dbReference type="NCBI Taxonomy" id="436907"/>
    <lineage>
        <taxon>Eukaryota</taxon>
        <taxon>Fungi</taxon>
        <taxon>Dikarya</taxon>
        <taxon>Ascomycota</taxon>
        <taxon>Saccharomycotina</taxon>
        <taxon>Saccharomycetes</taxon>
        <taxon>Saccharomycetales</taxon>
        <taxon>Saccharomycetaceae</taxon>
        <taxon>Vanderwaltozyma</taxon>
    </lineage>
</organism>
<dbReference type="KEGG" id="vpo:Kpol_505p5"/>
<dbReference type="STRING" id="436907.A7TN97"/>
<keyword evidence="5 7" id="KW-1133">Transmembrane helix</keyword>
<dbReference type="InParanoid" id="A7TN97"/>
<evidence type="ECO:0000256" key="2">
    <source>
        <dbReference type="ARBA" id="ARBA00008066"/>
    </source>
</evidence>
<evidence type="ECO:0000256" key="5">
    <source>
        <dbReference type="ARBA" id="ARBA00022989"/>
    </source>
</evidence>
<evidence type="ECO:0000256" key="7">
    <source>
        <dbReference type="SAM" id="Phobius"/>
    </source>
</evidence>
<dbReference type="InterPro" id="IPR013057">
    <property type="entry name" value="AA_transpt_TM"/>
</dbReference>
<dbReference type="HOGENOM" id="CLU_400719_0_0_1"/>
<dbReference type="PhylomeDB" id="A7TN97"/>
<proteinExistence type="inferred from homology"/>
<dbReference type="eggNOG" id="KOG1304">
    <property type="taxonomic scope" value="Eukaryota"/>
</dbReference>
<name>A7TN97_VANPO</name>
<keyword evidence="6 7" id="KW-0472">Membrane</keyword>
<reference evidence="9 10" key="1">
    <citation type="journal article" date="2007" name="Proc. Natl. Acad. Sci. U.S.A.">
        <title>Independent sorting-out of thousands of duplicated gene pairs in two yeast species descended from a whole-genome duplication.</title>
        <authorList>
            <person name="Scannell D.R."/>
            <person name="Frank A.C."/>
            <person name="Conant G.C."/>
            <person name="Byrne K.P."/>
            <person name="Woolfit M."/>
            <person name="Wolfe K.H."/>
        </authorList>
    </citation>
    <scope>NUCLEOTIDE SEQUENCE [LARGE SCALE GENOMIC DNA]</scope>
    <source>
        <strain evidence="10">ATCC 22028 / DSM 70294 / BCRC 21397 / CBS 2163 / NBRC 10782 / NRRL Y-8283 / UCD 57-17</strain>
    </source>
</reference>
<dbReference type="Proteomes" id="UP000000267">
    <property type="component" value="Unassembled WGS sequence"/>
</dbReference>
<evidence type="ECO:0000256" key="4">
    <source>
        <dbReference type="ARBA" id="ARBA00022692"/>
    </source>
</evidence>
<dbReference type="EMBL" id="DS480429">
    <property type="protein sequence ID" value="EDO16229.1"/>
    <property type="molecule type" value="Genomic_DNA"/>
</dbReference>
<dbReference type="OrthoDB" id="1684102at2759"/>
<feature type="transmembrane region" description="Helical" evidence="7">
    <location>
        <begin position="303"/>
        <end position="324"/>
    </location>
</feature>
<feature type="transmembrane region" description="Helical" evidence="7">
    <location>
        <begin position="665"/>
        <end position="685"/>
    </location>
</feature>
<feature type="transmembrane region" description="Helical" evidence="7">
    <location>
        <begin position="278"/>
        <end position="297"/>
    </location>
</feature>
<comment type="subcellular location">
    <subcellularLocation>
        <location evidence="1">Vacuole membrane</location>
        <topology evidence="1">Multi-pass membrane protein</topology>
    </subcellularLocation>
</comment>
<feature type="transmembrane region" description="Helical" evidence="7">
    <location>
        <begin position="532"/>
        <end position="557"/>
    </location>
</feature>
<evidence type="ECO:0000259" key="8">
    <source>
        <dbReference type="Pfam" id="PF01490"/>
    </source>
</evidence>
<comment type="similarity">
    <text evidence="2">Belongs to the amino acid/polyamine transporter 2 family.</text>
</comment>
<gene>
    <name evidence="9" type="ORF">Kpol_505p5</name>
</gene>
<keyword evidence="10" id="KW-1185">Reference proteome</keyword>
<dbReference type="RefSeq" id="XP_001644087.1">
    <property type="nucleotide sequence ID" value="XM_001644037.1"/>
</dbReference>
<evidence type="ECO:0000256" key="6">
    <source>
        <dbReference type="ARBA" id="ARBA00023136"/>
    </source>
</evidence>
<protein>
    <recommendedName>
        <fullName evidence="8">Amino acid transporter transmembrane domain-containing protein</fullName>
    </recommendedName>
</protein>
<accession>A7TN97</accession>
<dbReference type="GeneID" id="5544403"/>
<feature type="transmembrane region" description="Helical" evidence="7">
    <location>
        <begin position="418"/>
        <end position="439"/>
    </location>
</feature>
<feature type="domain" description="Amino acid transporter transmembrane" evidence="8">
    <location>
        <begin position="271"/>
        <end position="685"/>
    </location>
</feature>
<dbReference type="AlphaFoldDB" id="A7TN97"/>
<dbReference type="GO" id="GO:0005302">
    <property type="term" value="F:L-tyrosine transmembrane transporter activity"/>
    <property type="evidence" value="ECO:0007669"/>
    <property type="project" value="TreeGrafter"/>
</dbReference>
<keyword evidence="3" id="KW-0926">Vacuole</keyword>
<feature type="transmembrane region" description="Helical" evidence="7">
    <location>
        <begin position="459"/>
        <end position="479"/>
    </location>
</feature>